<dbReference type="HOGENOM" id="CLU_483814_0_0_5"/>
<name>A1BBB0_PARDP</name>
<dbReference type="InterPro" id="IPR036365">
    <property type="entry name" value="PGBD-like_sf"/>
</dbReference>
<reference evidence="3" key="1">
    <citation type="submission" date="2006-12" db="EMBL/GenBank/DDBJ databases">
        <title>Complete sequence of plasmid 1 of Paracoccus denitrificans PD1222.</title>
        <authorList>
            <person name="Copeland A."/>
            <person name="Lucas S."/>
            <person name="Lapidus A."/>
            <person name="Barry K."/>
            <person name="Detter J.C."/>
            <person name="Glavina del Rio T."/>
            <person name="Hammon N."/>
            <person name="Israni S."/>
            <person name="Dalin E."/>
            <person name="Tice H."/>
            <person name="Pitluck S."/>
            <person name="Munk A.C."/>
            <person name="Brettin T."/>
            <person name="Bruce D."/>
            <person name="Han C."/>
            <person name="Tapia R."/>
            <person name="Gilna P."/>
            <person name="Schmutz J."/>
            <person name="Larimer F."/>
            <person name="Land M."/>
            <person name="Hauser L."/>
            <person name="Kyrpides N."/>
            <person name="Lykidis A."/>
            <person name="Spiro S."/>
            <person name="Richardson D.J."/>
            <person name="Moir J.W.B."/>
            <person name="Ferguson S.J."/>
            <person name="van Spanning R.J.M."/>
            <person name="Richardson P."/>
        </authorList>
    </citation>
    <scope>NUCLEOTIDE SEQUENCE [LARGE SCALE GENOMIC DNA]</scope>
    <source>
        <strain evidence="3">Pd 1222</strain>
        <plasmid evidence="3">pPD1222</plasmid>
    </source>
</reference>
<dbReference type="SUPFAM" id="SSF47090">
    <property type="entry name" value="PGBD-like"/>
    <property type="match status" value="1"/>
</dbReference>
<geneLocation type="plasmid" evidence="3">
    <name>pPD1222</name>
</geneLocation>
<proteinExistence type="predicted"/>
<dbReference type="Gene3D" id="1.10.101.10">
    <property type="entry name" value="PGBD-like superfamily/PGBD"/>
    <property type="match status" value="1"/>
</dbReference>
<gene>
    <name evidence="2" type="ordered locus">Pden_4743</name>
</gene>
<dbReference type="InterPro" id="IPR002477">
    <property type="entry name" value="Peptidoglycan-bd-like"/>
</dbReference>
<dbReference type="EnsemblBacteria" id="ABL72804">
    <property type="protein sequence ID" value="ABL72804"/>
    <property type="gene ID" value="Pden_4743"/>
</dbReference>
<dbReference type="KEGG" id="pde:Pden_4743"/>
<keyword evidence="3" id="KW-1185">Reference proteome</keyword>
<evidence type="ECO:0000313" key="3">
    <source>
        <dbReference type="Proteomes" id="UP000000361"/>
    </source>
</evidence>
<protein>
    <submittedName>
        <fullName evidence="2">Peptidoglycan-binding domain 1 protein</fullName>
    </submittedName>
</protein>
<organism evidence="2 3">
    <name type="scientific">Paracoccus denitrificans (strain Pd 1222)</name>
    <dbReference type="NCBI Taxonomy" id="318586"/>
    <lineage>
        <taxon>Bacteria</taxon>
        <taxon>Pseudomonadati</taxon>
        <taxon>Pseudomonadota</taxon>
        <taxon>Alphaproteobacteria</taxon>
        <taxon>Rhodobacterales</taxon>
        <taxon>Paracoccaceae</taxon>
        <taxon>Paracoccus</taxon>
    </lineage>
</organism>
<dbReference type="Proteomes" id="UP000000361">
    <property type="component" value="Chromosome 1"/>
</dbReference>
<keyword evidence="2" id="KW-0614">Plasmid</keyword>
<dbReference type="Pfam" id="PF01471">
    <property type="entry name" value="PG_binding_1"/>
    <property type="match status" value="1"/>
</dbReference>
<dbReference type="Gene3D" id="3.40.50.1460">
    <property type="match status" value="1"/>
</dbReference>
<feature type="domain" description="Peptidoglycan binding-like" evidence="1">
    <location>
        <begin position="393"/>
        <end position="448"/>
    </location>
</feature>
<dbReference type="eggNOG" id="COG3409">
    <property type="taxonomic scope" value="Bacteria"/>
</dbReference>
<dbReference type="eggNOG" id="COG4249">
    <property type="taxonomic scope" value="Bacteria"/>
</dbReference>
<dbReference type="InterPro" id="IPR036366">
    <property type="entry name" value="PGBDSf"/>
</dbReference>
<dbReference type="AlphaFoldDB" id="A1BBB0"/>
<dbReference type="EMBL" id="CP000491">
    <property type="protein sequence ID" value="ABL72804.1"/>
    <property type="molecule type" value="Genomic_DNA"/>
</dbReference>
<evidence type="ECO:0000259" key="1">
    <source>
        <dbReference type="Pfam" id="PF01471"/>
    </source>
</evidence>
<sequence length="573" mass="60618">MCPAAAWQVHVAPVTGGTIPLPGDYGQEASPMKEKAMRHLSLLLAALVAAGPALAENRGVVVANARYQNAPELADADASAASEAMKAAGFRTVAGADLAVKDVRQALADLLRPDDSPGARVVLLNGRFLHGGSDSWYMGTDADKPDLVGAGSQGVPLSMVLDLMKQAQPGAVLLLGSDEAGMEHAAGLENDIGPLTPPEGVTVISGPPAATSAAAAALLRPGASVGEVIGADDRLVMAEGGDAQLVLVAAEAKADAPAGSLDADRDLWAEAAAKDTADAYRGYLDRYPSGIYSAAAKARLDALGAAQADRDLWAEAAAANTVAAYEDYLARYPRGEFAEAAERRLAELRPAPPAAEPAPVQPRQPEIQQPREIVPPRQVSQAELTENRLNLSRANRVAVQRRLNALGYSTGGADGIFGSRTRSAIRGWQQRNGYAVTGYLTSAQVGALRTQAEAVAPSRDQQDRAYWQQTGAKGGARNLRAYLDRYPDGIHAQTARQRLAALNGDAPRGDREDRAWARARQADTVQAYTQYLQNWPRGEHAEQARQRRNRLINQGQLGNGVIGLDTIIRELVK</sequence>
<accession>A1BBB0</accession>
<evidence type="ECO:0000313" key="2">
    <source>
        <dbReference type="EMBL" id="ABL72804.1"/>
    </source>
</evidence>